<name>A0ABD3I6M9_9MARC</name>
<dbReference type="AlphaFoldDB" id="A0ABD3I6M9"/>
<comment type="caution">
    <text evidence="2">The sequence shown here is derived from an EMBL/GenBank/DDBJ whole genome shotgun (WGS) entry which is preliminary data.</text>
</comment>
<organism evidence="2 3">
    <name type="scientific">Riccia sorocarpa</name>
    <dbReference type="NCBI Taxonomy" id="122646"/>
    <lineage>
        <taxon>Eukaryota</taxon>
        <taxon>Viridiplantae</taxon>
        <taxon>Streptophyta</taxon>
        <taxon>Embryophyta</taxon>
        <taxon>Marchantiophyta</taxon>
        <taxon>Marchantiopsida</taxon>
        <taxon>Marchantiidae</taxon>
        <taxon>Marchantiales</taxon>
        <taxon>Ricciaceae</taxon>
        <taxon>Riccia</taxon>
    </lineage>
</organism>
<dbReference type="EMBL" id="JBJQOH010000001">
    <property type="protein sequence ID" value="KAL3699343.1"/>
    <property type="molecule type" value="Genomic_DNA"/>
</dbReference>
<proteinExistence type="predicted"/>
<evidence type="ECO:0000313" key="3">
    <source>
        <dbReference type="Proteomes" id="UP001633002"/>
    </source>
</evidence>
<accession>A0ABD3I6M9</accession>
<dbReference type="PANTHER" id="PTHR33116:SF78">
    <property type="entry name" value="OS12G0587133 PROTEIN"/>
    <property type="match status" value="1"/>
</dbReference>
<evidence type="ECO:0000256" key="1">
    <source>
        <dbReference type="SAM" id="MobiDB-lite"/>
    </source>
</evidence>
<gene>
    <name evidence="2" type="ORF">R1sor_017365</name>
</gene>
<keyword evidence="3" id="KW-1185">Reference proteome</keyword>
<evidence type="ECO:0000313" key="2">
    <source>
        <dbReference type="EMBL" id="KAL3699343.1"/>
    </source>
</evidence>
<dbReference type="PANTHER" id="PTHR33116">
    <property type="entry name" value="REVERSE TRANSCRIPTASE ZINC-BINDING DOMAIN-CONTAINING PROTEIN-RELATED-RELATED"/>
    <property type="match status" value="1"/>
</dbReference>
<feature type="compositionally biased region" description="Polar residues" evidence="1">
    <location>
        <begin position="321"/>
        <end position="331"/>
    </location>
</feature>
<protein>
    <recommendedName>
        <fullName evidence="4">Reverse transcriptase domain-containing protein</fullName>
    </recommendedName>
</protein>
<reference evidence="2 3" key="1">
    <citation type="submission" date="2024-09" db="EMBL/GenBank/DDBJ databases">
        <title>Chromosome-scale assembly of Riccia sorocarpa.</title>
        <authorList>
            <person name="Paukszto L."/>
        </authorList>
    </citation>
    <scope>NUCLEOTIDE SEQUENCE [LARGE SCALE GENOMIC DNA]</scope>
    <source>
        <strain evidence="2">LP-2024</strain>
        <tissue evidence="2">Aerial parts of the thallus</tissue>
    </source>
</reference>
<dbReference type="Proteomes" id="UP001633002">
    <property type="component" value="Unassembled WGS sequence"/>
</dbReference>
<evidence type="ECO:0008006" key="4">
    <source>
        <dbReference type="Google" id="ProtNLM"/>
    </source>
</evidence>
<feature type="region of interest" description="Disordered" evidence="1">
    <location>
        <begin position="321"/>
        <end position="344"/>
    </location>
</feature>
<sequence length="344" mass="38806">MSSLRREEELGHLTGLQLPGLKSILYELFVDDTSLFIRANARDFRQARKVIDIFEKASGAQLDVQKSLVMALGRARHSNWLNESGCEVADHRRRFRFLGVWSGRDITQVEIAEKLTKSIDCRLRSWVNKHLTFHSRLLLIKHVLTAIQMHHLMSIGLDKKGLTRINRAVRQFLWGTAESGKSKTSLIAWVKLHLPKSAGGLEWTDLQIKMDAHLASNALRVLKEGDTASNWARIAHAIIRKHVSNGPKSGWSTQEVMLLSTGIRITGAPTLTRILSAWFRVKRYLHLESKELEIPLTLTYSQLETMLQGGAGLDLQDITTSKTSQGGTSRSYLAAHTTSCRRRL</sequence>